<comment type="caution">
    <text evidence="1">The sequence shown here is derived from an EMBL/GenBank/DDBJ whole genome shotgun (WGS) entry which is preliminary data.</text>
</comment>
<accession>A0ABQ5UZF7</accession>
<organism evidence="1 2">
    <name type="scientific">Algimonas porphyrae</name>
    <dbReference type="NCBI Taxonomy" id="1128113"/>
    <lineage>
        <taxon>Bacteria</taxon>
        <taxon>Pseudomonadati</taxon>
        <taxon>Pseudomonadota</taxon>
        <taxon>Alphaproteobacteria</taxon>
        <taxon>Maricaulales</taxon>
        <taxon>Robiginitomaculaceae</taxon>
        <taxon>Algimonas</taxon>
    </lineage>
</organism>
<evidence type="ECO:0000313" key="1">
    <source>
        <dbReference type="EMBL" id="GLQ20503.1"/>
    </source>
</evidence>
<name>A0ABQ5UZF7_9PROT</name>
<keyword evidence="2" id="KW-1185">Reference proteome</keyword>
<dbReference type="EMBL" id="BSNJ01000003">
    <property type="protein sequence ID" value="GLQ20503.1"/>
    <property type="molecule type" value="Genomic_DNA"/>
</dbReference>
<sequence length="184" mass="19443">MSGLEHVQDKVVTAISTLLPALKTCDAHPGRFTPDELKAFIIKAPSAHVAMPTVKGGVVQGGLAMLDVKIVTVFTARNTVLDAKKLLGSQAALAMVSAFMTILPGLRLGSGIGQASDIQADNLYDSSVRKDGVALWAVHWSTTVTVQPEIDEQLGTLSQLLYSWAPEIGVPHKNDYLPLIGGAS</sequence>
<proteinExistence type="predicted"/>
<dbReference type="Proteomes" id="UP001161390">
    <property type="component" value="Unassembled WGS sequence"/>
</dbReference>
<protein>
    <submittedName>
        <fullName evidence="1">Uncharacterized protein</fullName>
    </submittedName>
</protein>
<gene>
    <name evidence="1" type="ORF">GCM10007854_14580</name>
</gene>
<reference evidence="1" key="2">
    <citation type="submission" date="2023-01" db="EMBL/GenBank/DDBJ databases">
        <title>Draft genome sequence of Algimonas porphyrae strain NBRC 108216.</title>
        <authorList>
            <person name="Sun Q."/>
            <person name="Mori K."/>
        </authorList>
    </citation>
    <scope>NUCLEOTIDE SEQUENCE</scope>
    <source>
        <strain evidence="1">NBRC 108216</strain>
    </source>
</reference>
<reference evidence="1" key="1">
    <citation type="journal article" date="2014" name="Int. J. Syst. Evol. Microbiol.">
        <title>Complete genome of a new Firmicutes species belonging to the dominant human colonic microbiota ('Ruminococcus bicirculans') reveals two chromosomes and a selective capacity to utilize plant glucans.</title>
        <authorList>
            <consortium name="NISC Comparative Sequencing Program"/>
            <person name="Wegmann U."/>
            <person name="Louis P."/>
            <person name="Goesmann A."/>
            <person name="Henrissat B."/>
            <person name="Duncan S.H."/>
            <person name="Flint H.J."/>
        </authorList>
    </citation>
    <scope>NUCLEOTIDE SEQUENCE</scope>
    <source>
        <strain evidence="1">NBRC 108216</strain>
    </source>
</reference>
<evidence type="ECO:0000313" key="2">
    <source>
        <dbReference type="Proteomes" id="UP001161390"/>
    </source>
</evidence>
<dbReference type="RefSeq" id="WP_284371170.1">
    <property type="nucleotide sequence ID" value="NZ_BSNJ01000003.1"/>
</dbReference>